<organism evidence="2 3">
    <name type="scientific">Sporisorium scitamineum</name>
    <dbReference type="NCBI Taxonomy" id="49012"/>
    <lineage>
        <taxon>Eukaryota</taxon>
        <taxon>Fungi</taxon>
        <taxon>Dikarya</taxon>
        <taxon>Basidiomycota</taxon>
        <taxon>Ustilaginomycotina</taxon>
        <taxon>Ustilaginomycetes</taxon>
        <taxon>Ustilaginales</taxon>
        <taxon>Ustilaginaceae</taxon>
        <taxon>Sporisorium</taxon>
    </lineage>
</organism>
<name>A0A0F7SBT4_9BASI</name>
<sequence length="169" mass="18856">MGRIAFHINDNDKSLQKKYKGKTMGNSKPSAPSQEHSLPALTLTMAPWKLGALNINPHVKMHVHSQNAQRELKDIMMMLEGGQELFTPNVTKDGYQMHHEWCIQGKSTGEHFLIVCYVVKTSPPKEPVVKLKEDLLVHGCDPAMDLGSAACYRISSRIASMAIASWSRD</sequence>
<evidence type="ECO:0000313" key="3">
    <source>
        <dbReference type="Proteomes" id="UP000242770"/>
    </source>
</evidence>
<feature type="compositionally biased region" description="Polar residues" evidence="1">
    <location>
        <begin position="24"/>
        <end position="36"/>
    </location>
</feature>
<evidence type="ECO:0000256" key="1">
    <source>
        <dbReference type="SAM" id="MobiDB-lite"/>
    </source>
</evidence>
<accession>A0A0F7SBT4</accession>
<protein>
    <submittedName>
        <fullName evidence="2">Uncharacterized protein</fullName>
    </submittedName>
</protein>
<gene>
    <name evidence="2" type="primary">SSCI55400.1</name>
</gene>
<dbReference type="AlphaFoldDB" id="A0A0F7SBT4"/>
<evidence type="ECO:0000313" key="2">
    <source>
        <dbReference type="EMBL" id="CDW98455.1"/>
    </source>
</evidence>
<reference evidence="3" key="1">
    <citation type="submission" date="2014-06" db="EMBL/GenBank/DDBJ databases">
        <authorList>
            <person name="Berkman P.J."/>
        </authorList>
    </citation>
    <scope>NUCLEOTIDE SEQUENCE [LARGE SCALE GENOMIC DNA]</scope>
</reference>
<dbReference type="Proteomes" id="UP000242770">
    <property type="component" value="Unassembled WGS sequence"/>
</dbReference>
<keyword evidence="3" id="KW-1185">Reference proteome</keyword>
<proteinExistence type="predicted"/>
<feature type="region of interest" description="Disordered" evidence="1">
    <location>
        <begin position="15"/>
        <end position="36"/>
    </location>
</feature>
<dbReference type="EMBL" id="CCFA01003300">
    <property type="protein sequence ID" value="CDW98455.1"/>
    <property type="molecule type" value="Genomic_DNA"/>
</dbReference>